<sequence length="475" mass="49972">MFGAPAPTLQPAPSFGASFGASQPALGAASTPGLFGATAIPAASQPQFSFNTFGAAASTPAATPAFGAASSTSLSTPSFSFPSAFGGAAQPPSGLATPGAFPSTFGGVAQFQPSTFGSAFGQKPLGTAGFGGLGAMPAASVPTPAAPGALPGFPPFPSDTGHLASSQVANDLQALDAAFNPKATNNSYRFRHLFTNVVTSDQSVSLAAKPANVDGVQWQEAIDEVETLESLTAGSRPANERLWPVGAGYGDTSGFQELITRAQSQEAEILKHKEFLERVQGTIAGITRKHEVDIQKAIQNCRAKYEEQTHKLIHIMRFVDFLEHRAFRHPFTSQEDELAKKLSKLQGAFQEGGGARLAPNTQVYRSYVKGSSSGEARAGDLAQLPKRIEALAALAREVQAHKKASGQVQLGSGADKLVSGFSQENCEKICETLSKYLEAVSKVQTSLQRDLVHMDIMEKHSKDFTDSGKQYSVLY</sequence>
<dbReference type="GO" id="GO:0006999">
    <property type="term" value="P:nuclear pore organization"/>
    <property type="evidence" value="ECO:0007669"/>
    <property type="project" value="TreeGrafter"/>
</dbReference>
<gene>
    <name evidence="5" type="ORF">HKI87_10g62530</name>
</gene>
<evidence type="ECO:0000256" key="3">
    <source>
        <dbReference type="ARBA" id="ARBA00023242"/>
    </source>
</evidence>
<protein>
    <submittedName>
        <fullName evidence="5">Nuclear pore complex protein Nup54</fullName>
    </submittedName>
</protein>
<proteinExistence type="predicted"/>
<dbReference type="GO" id="GO:0017056">
    <property type="term" value="F:structural constituent of nuclear pore"/>
    <property type="evidence" value="ECO:0007669"/>
    <property type="project" value="TreeGrafter"/>
</dbReference>
<keyword evidence="2" id="KW-0813">Transport</keyword>
<dbReference type="GO" id="GO:0044613">
    <property type="term" value="C:nuclear pore central transport channel"/>
    <property type="evidence" value="ECO:0007669"/>
    <property type="project" value="TreeGrafter"/>
</dbReference>
<dbReference type="GO" id="GO:0036228">
    <property type="term" value="P:protein localization to nuclear inner membrane"/>
    <property type="evidence" value="ECO:0007669"/>
    <property type="project" value="TreeGrafter"/>
</dbReference>
<dbReference type="Pfam" id="PF13874">
    <property type="entry name" value="Nup54"/>
    <property type="match status" value="1"/>
</dbReference>
<keyword evidence="6" id="KW-1185">Reference proteome</keyword>
<dbReference type="Proteomes" id="UP001472866">
    <property type="component" value="Chromosome 10"/>
</dbReference>
<dbReference type="PANTHER" id="PTHR13000:SF0">
    <property type="entry name" value="NUCLEOPORIN P54"/>
    <property type="match status" value="1"/>
</dbReference>
<dbReference type="InterPro" id="IPR025712">
    <property type="entry name" value="Nup54_alpha-helical_dom"/>
</dbReference>
<accession>A0AAX4PFZ5</accession>
<evidence type="ECO:0000256" key="1">
    <source>
        <dbReference type="ARBA" id="ARBA00004123"/>
    </source>
</evidence>
<dbReference type="InterPro" id="IPR024864">
    <property type="entry name" value="Nup54/Nup57/Nup44"/>
</dbReference>
<dbReference type="AlphaFoldDB" id="A0AAX4PFZ5"/>
<feature type="domain" description="Nucleoporin Nup54 alpha-helical" evidence="4">
    <location>
        <begin position="209"/>
        <end position="353"/>
    </location>
</feature>
<comment type="subcellular location">
    <subcellularLocation>
        <location evidence="1">Nucleus</location>
    </subcellularLocation>
</comment>
<evidence type="ECO:0000313" key="6">
    <source>
        <dbReference type="Proteomes" id="UP001472866"/>
    </source>
</evidence>
<evidence type="ECO:0000259" key="4">
    <source>
        <dbReference type="Pfam" id="PF13874"/>
    </source>
</evidence>
<evidence type="ECO:0000313" key="5">
    <source>
        <dbReference type="EMBL" id="WZN64696.1"/>
    </source>
</evidence>
<evidence type="ECO:0000256" key="2">
    <source>
        <dbReference type="ARBA" id="ARBA00022448"/>
    </source>
</evidence>
<dbReference type="PANTHER" id="PTHR13000">
    <property type="entry name" value="NUCLEOPORIN P54"/>
    <property type="match status" value="1"/>
</dbReference>
<reference evidence="5 6" key="1">
    <citation type="submission" date="2024-03" db="EMBL/GenBank/DDBJ databases">
        <title>Complete genome sequence of the green alga Chloropicon roscoffensis RCC1871.</title>
        <authorList>
            <person name="Lemieux C."/>
            <person name="Pombert J.-F."/>
            <person name="Otis C."/>
            <person name="Turmel M."/>
        </authorList>
    </citation>
    <scope>NUCLEOTIDE SEQUENCE [LARGE SCALE GENOMIC DNA]</scope>
    <source>
        <strain evidence="5 6">RCC1871</strain>
    </source>
</reference>
<organism evidence="5 6">
    <name type="scientific">Chloropicon roscoffensis</name>
    <dbReference type="NCBI Taxonomy" id="1461544"/>
    <lineage>
        <taxon>Eukaryota</taxon>
        <taxon>Viridiplantae</taxon>
        <taxon>Chlorophyta</taxon>
        <taxon>Chloropicophyceae</taxon>
        <taxon>Chloropicales</taxon>
        <taxon>Chloropicaceae</taxon>
        <taxon>Chloropicon</taxon>
    </lineage>
</organism>
<dbReference type="GO" id="GO:0006607">
    <property type="term" value="P:NLS-bearing protein import into nucleus"/>
    <property type="evidence" value="ECO:0007669"/>
    <property type="project" value="TreeGrafter"/>
</dbReference>
<dbReference type="EMBL" id="CP151510">
    <property type="protein sequence ID" value="WZN64696.1"/>
    <property type="molecule type" value="Genomic_DNA"/>
</dbReference>
<keyword evidence="3" id="KW-0539">Nucleus</keyword>
<name>A0AAX4PFZ5_9CHLO</name>